<dbReference type="Gene3D" id="2.130.10.10">
    <property type="entry name" value="YVTN repeat-like/Quinoprotein amine dehydrogenase"/>
    <property type="match status" value="1"/>
</dbReference>
<dbReference type="PROSITE" id="PS51257">
    <property type="entry name" value="PROKAR_LIPOPROTEIN"/>
    <property type="match status" value="1"/>
</dbReference>
<dbReference type="EMBL" id="SOAG01000016">
    <property type="protein sequence ID" value="TDS57261.1"/>
    <property type="molecule type" value="Genomic_DNA"/>
</dbReference>
<dbReference type="InterPro" id="IPR051200">
    <property type="entry name" value="Host-pathogen_enzymatic-act"/>
</dbReference>
<dbReference type="Pfam" id="PF16819">
    <property type="entry name" value="DUF5074"/>
    <property type="match status" value="1"/>
</dbReference>
<dbReference type="InterPro" id="IPR011048">
    <property type="entry name" value="Haem_d1_sf"/>
</dbReference>
<sequence length="345" mass="39073">MKKLIFLALSLTFFASCTTSDSPFVEEKAPVSLENGILFLNEGNYLSGNASLGFISTDFSEIVENIAKNNNDSLGDVAQSLTFYNNKAFIVLNNSNKIEVFDRYTFKHENTIESNLNQPRYIAFSNNKMYVTNYGSQSVTIYNANSFDFLNEISLNGPVDNITTLNRKIYIQKAAFSEGNEIVIVDDKTDGIVKTIQVEDKLQSIVAHSDFIYAVSSINSRSHFYKIDAQDDKVITHFLSTKNMNAQNLRADENILYYTSNNQVYQWFPNDTTVQLDPVLTIKDATDLFATFYGFNVIDSRIYVADAGNYNQASKISIYNLKGDKLKSFYGGILTNQFYKNYKLK</sequence>
<feature type="chain" id="PRO_5020571530" description="YVTN family beta-propeller protein" evidence="1">
    <location>
        <begin position="20"/>
        <end position="345"/>
    </location>
</feature>
<keyword evidence="1" id="KW-0732">Signal</keyword>
<dbReference type="Proteomes" id="UP000295215">
    <property type="component" value="Unassembled WGS sequence"/>
</dbReference>
<proteinExistence type="predicted"/>
<protein>
    <recommendedName>
        <fullName evidence="4">YVTN family beta-propeller protein</fullName>
    </recommendedName>
</protein>
<comment type="caution">
    <text evidence="2">The sequence shown here is derived from an EMBL/GenBank/DDBJ whole genome shotgun (WGS) entry which is preliminary data.</text>
</comment>
<evidence type="ECO:0000256" key="1">
    <source>
        <dbReference type="SAM" id="SignalP"/>
    </source>
</evidence>
<dbReference type="RefSeq" id="WP_133712829.1">
    <property type="nucleotide sequence ID" value="NZ_SOAG01000016.1"/>
</dbReference>
<name>A0A4R7EVP3_9FLAO</name>
<dbReference type="PANTHER" id="PTHR47197">
    <property type="entry name" value="PROTEIN NIRF"/>
    <property type="match status" value="1"/>
</dbReference>
<accession>A0A4R7EVP3</accession>
<dbReference type="PANTHER" id="PTHR47197:SF3">
    <property type="entry name" value="DIHYDRO-HEME D1 DEHYDROGENASE"/>
    <property type="match status" value="1"/>
</dbReference>
<evidence type="ECO:0000313" key="2">
    <source>
        <dbReference type="EMBL" id="TDS57261.1"/>
    </source>
</evidence>
<dbReference type="SUPFAM" id="SSF51004">
    <property type="entry name" value="C-terminal (heme d1) domain of cytochrome cd1-nitrite reductase"/>
    <property type="match status" value="1"/>
</dbReference>
<organism evidence="2 3">
    <name type="scientific">Myroides indicus</name>
    <dbReference type="NCBI Taxonomy" id="1323422"/>
    <lineage>
        <taxon>Bacteria</taxon>
        <taxon>Pseudomonadati</taxon>
        <taxon>Bacteroidota</taxon>
        <taxon>Flavobacteriia</taxon>
        <taxon>Flavobacteriales</taxon>
        <taxon>Flavobacteriaceae</taxon>
        <taxon>Myroides</taxon>
    </lineage>
</organism>
<dbReference type="AlphaFoldDB" id="A0A4R7EVP3"/>
<evidence type="ECO:0008006" key="4">
    <source>
        <dbReference type="Google" id="ProtNLM"/>
    </source>
</evidence>
<feature type="signal peptide" evidence="1">
    <location>
        <begin position="1"/>
        <end position="19"/>
    </location>
</feature>
<gene>
    <name evidence="2" type="ORF">C8P70_11677</name>
</gene>
<dbReference type="OrthoDB" id="9773938at2"/>
<dbReference type="InterPro" id="IPR031815">
    <property type="entry name" value="DUF5074"/>
</dbReference>
<reference evidence="2 3" key="1">
    <citation type="submission" date="2019-03" db="EMBL/GenBank/DDBJ databases">
        <title>Genomic Encyclopedia of Archaeal and Bacterial Type Strains, Phase II (KMG-II): from individual species to whole genera.</title>
        <authorList>
            <person name="Goeker M."/>
        </authorList>
    </citation>
    <scope>NUCLEOTIDE SEQUENCE [LARGE SCALE GENOMIC DNA]</scope>
    <source>
        <strain evidence="2 3">DSM 28213</strain>
    </source>
</reference>
<keyword evidence="3" id="KW-1185">Reference proteome</keyword>
<dbReference type="InterPro" id="IPR015943">
    <property type="entry name" value="WD40/YVTN_repeat-like_dom_sf"/>
</dbReference>
<evidence type="ECO:0000313" key="3">
    <source>
        <dbReference type="Proteomes" id="UP000295215"/>
    </source>
</evidence>